<evidence type="ECO:0000313" key="3">
    <source>
        <dbReference type="EMBL" id="KAK5088855.1"/>
    </source>
</evidence>
<gene>
    <name evidence="3" type="primary">ssr3</name>
    <name evidence="3" type="ORF">LTR05_003077</name>
</gene>
<reference evidence="3 4" key="1">
    <citation type="submission" date="2023-08" db="EMBL/GenBank/DDBJ databases">
        <title>Black Yeasts Isolated from many extreme environments.</title>
        <authorList>
            <person name="Coleine C."/>
            <person name="Stajich J.E."/>
            <person name="Selbmann L."/>
        </authorList>
    </citation>
    <scope>NUCLEOTIDE SEQUENCE [LARGE SCALE GENOMIC DNA]</scope>
    <source>
        <strain evidence="3 4">CCFEE 5910</strain>
    </source>
</reference>
<keyword evidence="4" id="KW-1185">Reference proteome</keyword>
<accession>A0AAN7Y8N0</accession>
<feature type="region of interest" description="Disordered" evidence="1">
    <location>
        <begin position="231"/>
        <end position="268"/>
    </location>
</feature>
<dbReference type="InterPro" id="IPR019835">
    <property type="entry name" value="SWIB_domain"/>
</dbReference>
<organism evidence="3 4">
    <name type="scientific">Lithohypha guttulata</name>
    <dbReference type="NCBI Taxonomy" id="1690604"/>
    <lineage>
        <taxon>Eukaryota</taxon>
        <taxon>Fungi</taxon>
        <taxon>Dikarya</taxon>
        <taxon>Ascomycota</taxon>
        <taxon>Pezizomycotina</taxon>
        <taxon>Eurotiomycetes</taxon>
        <taxon>Chaetothyriomycetidae</taxon>
        <taxon>Chaetothyriales</taxon>
        <taxon>Trichomeriaceae</taxon>
        <taxon>Lithohypha</taxon>
    </lineage>
</organism>
<dbReference type="CDD" id="cd10568">
    <property type="entry name" value="SWIB_like"/>
    <property type="match status" value="1"/>
</dbReference>
<proteinExistence type="predicted"/>
<feature type="compositionally biased region" description="Acidic residues" evidence="1">
    <location>
        <begin position="239"/>
        <end position="254"/>
    </location>
</feature>
<protein>
    <submittedName>
        <fullName evidence="3">SWI/SNF and RSC complex subunit Ssr3</fullName>
        <ecNumber evidence="3">2.7.11.1</ecNumber>
    </submittedName>
</protein>
<dbReference type="EC" id="2.7.11.1" evidence="3"/>
<dbReference type="SUPFAM" id="SSF47592">
    <property type="entry name" value="SWIB/MDM2 domain"/>
    <property type="match status" value="1"/>
</dbReference>
<dbReference type="PROSITE" id="PS51925">
    <property type="entry name" value="SWIB_MDM2"/>
    <property type="match status" value="1"/>
</dbReference>
<dbReference type="GO" id="GO:0004674">
    <property type="term" value="F:protein serine/threonine kinase activity"/>
    <property type="evidence" value="ECO:0007669"/>
    <property type="project" value="UniProtKB-EC"/>
</dbReference>
<dbReference type="InterPro" id="IPR003121">
    <property type="entry name" value="SWIB_MDM2_domain"/>
</dbReference>
<dbReference type="Proteomes" id="UP001309876">
    <property type="component" value="Unassembled WGS sequence"/>
</dbReference>
<evidence type="ECO:0000256" key="1">
    <source>
        <dbReference type="SAM" id="MobiDB-lite"/>
    </source>
</evidence>
<dbReference type="PANTHER" id="PTHR13844">
    <property type="entry name" value="SWI/SNF-RELATED MATRIX-ASSOCIATED ACTIN-DEPENDENT REGULATOR OF CHROMATIN SUBFAMILY D"/>
    <property type="match status" value="1"/>
</dbReference>
<feature type="region of interest" description="Disordered" evidence="1">
    <location>
        <begin position="119"/>
        <end position="148"/>
    </location>
</feature>
<feature type="domain" description="DM2" evidence="2">
    <location>
        <begin position="328"/>
        <end position="405"/>
    </location>
</feature>
<dbReference type="Pfam" id="PF02201">
    <property type="entry name" value="SWIB"/>
    <property type="match status" value="1"/>
</dbReference>
<sequence length="556" mass="64057">MASSQLPTHQAGWNLPNPTVVPANHYQPELGTSHLAVPHRPHFPMDPAHAYMQNLVPQQQAQLYQQQRPAPLSYPSQQMNNYMPTPTHFAQTHLHPSLGQAPVNPQQYAAQQAHLQQQRQQQQQAVLEHQHAQRRAKKPTDRNMPDGIEDIIIGDGVQQYKVLREQERRLDYAVMRKRLDLQDTFHRSNKRQKTLRVWISNTADNQPWQRNGLEENAFDFDSAGESTVRVKIEGRLLDDPEDDIMDSDDEAEDDQTSKPEKKNPPTYKMSHFFKNMTVEFDKHRNNVPDPGWQIEWKKQQGTNDVDLIHFTRRCDENVNINIKLTRDEAPDRYKLSEPLASTLDMAEGDRAEVVMAIWEYIRCFNLQEDEDKRIIRCDDQLRQVFNMDQIHFPQIPERIMAHLLPLDSVKLPYTVRVDQEFLNNPEPTVYDIKVVVEDPLRARVLAMHQNPDLHSGLRQIAQLDEQLAVIVQALQHSKARHTFFKSMAKDPAGFVNKWMKSQRRDLEVILGEATRGGGEDGSGPEFARGGKDGVWGSESVTEAVRYMLAKPQATKA</sequence>
<name>A0AAN7Y8N0_9EURO</name>
<evidence type="ECO:0000313" key="4">
    <source>
        <dbReference type="Proteomes" id="UP001309876"/>
    </source>
</evidence>
<evidence type="ECO:0000259" key="2">
    <source>
        <dbReference type="PROSITE" id="PS51925"/>
    </source>
</evidence>
<dbReference type="EMBL" id="JAVRRJ010000002">
    <property type="protein sequence ID" value="KAK5088855.1"/>
    <property type="molecule type" value="Genomic_DNA"/>
</dbReference>
<keyword evidence="3" id="KW-0808">Transferase</keyword>
<comment type="caution">
    <text evidence="3">The sequence shown here is derived from an EMBL/GenBank/DDBJ whole genome shotgun (WGS) entry which is preliminary data.</text>
</comment>
<dbReference type="AlphaFoldDB" id="A0AAN7Y8N0"/>
<dbReference type="SMART" id="SM00151">
    <property type="entry name" value="SWIB"/>
    <property type="match status" value="1"/>
</dbReference>
<dbReference type="InterPro" id="IPR036885">
    <property type="entry name" value="SWIB_MDM2_dom_sf"/>
</dbReference>
<feature type="region of interest" description="Disordered" evidence="1">
    <location>
        <begin position="513"/>
        <end position="533"/>
    </location>
</feature>
<dbReference type="Gene3D" id="1.10.245.10">
    <property type="entry name" value="SWIB/MDM2 domain"/>
    <property type="match status" value="1"/>
</dbReference>